<keyword evidence="2" id="KW-1185">Reference proteome</keyword>
<proteinExistence type="predicted"/>
<dbReference type="AlphaFoldDB" id="A0A9W9YXZ1"/>
<sequence length="77" mass="9010">MEKVNLHFHLGGDYKMQHVSSLWSLSFRWYDKNIWGRLAQRPCVSASPIVYNSSKDIIIDELHLMLRVTDRLEHGLG</sequence>
<evidence type="ECO:0000313" key="1">
    <source>
        <dbReference type="EMBL" id="KAJ7371613.1"/>
    </source>
</evidence>
<protein>
    <submittedName>
        <fullName evidence="1">Uncharacterized protein</fullName>
    </submittedName>
</protein>
<reference evidence="1" key="1">
    <citation type="submission" date="2023-01" db="EMBL/GenBank/DDBJ databases">
        <title>Genome assembly of the deep-sea coral Lophelia pertusa.</title>
        <authorList>
            <person name="Herrera S."/>
            <person name="Cordes E."/>
        </authorList>
    </citation>
    <scope>NUCLEOTIDE SEQUENCE</scope>
    <source>
        <strain evidence="1">USNM1676648</strain>
        <tissue evidence="1">Polyp</tissue>
    </source>
</reference>
<organism evidence="1 2">
    <name type="scientific">Desmophyllum pertusum</name>
    <dbReference type="NCBI Taxonomy" id="174260"/>
    <lineage>
        <taxon>Eukaryota</taxon>
        <taxon>Metazoa</taxon>
        <taxon>Cnidaria</taxon>
        <taxon>Anthozoa</taxon>
        <taxon>Hexacorallia</taxon>
        <taxon>Scleractinia</taxon>
        <taxon>Caryophylliina</taxon>
        <taxon>Caryophylliidae</taxon>
        <taxon>Desmophyllum</taxon>
    </lineage>
</organism>
<comment type="caution">
    <text evidence="1">The sequence shown here is derived from an EMBL/GenBank/DDBJ whole genome shotgun (WGS) entry which is preliminary data.</text>
</comment>
<gene>
    <name evidence="1" type="ORF">OS493_024290</name>
</gene>
<name>A0A9W9YXZ1_9CNID</name>
<dbReference type="Proteomes" id="UP001163046">
    <property type="component" value="Unassembled WGS sequence"/>
</dbReference>
<accession>A0A9W9YXZ1</accession>
<evidence type="ECO:0000313" key="2">
    <source>
        <dbReference type="Proteomes" id="UP001163046"/>
    </source>
</evidence>
<dbReference type="EMBL" id="MU826844">
    <property type="protein sequence ID" value="KAJ7371613.1"/>
    <property type="molecule type" value="Genomic_DNA"/>
</dbReference>